<evidence type="ECO:0000313" key="2">
    <source>
        <dbReference type="EMBL" id="ORZ41278.1"/>
    </source>
</evidence>
<evidence type="ECO:0000313" key="3">
    <source>
        <dbReference type="Proteomes" id="UP000193411"/>
    </source>
</evidence>
<dbReference type="Proteomes" id="UP000193411">
    <property type="component" value="Unassembled WGS sequence"/>
</dbReference>
<dbReference type="AlphaFoldDB" id="A0A1Y2I322"/>
<dbReference type="PANTHER" id="PTHR11468">
    <property type="entry name" value="GLYCOGEN PHOSPHORYLASE"/>
    <property type="match status" value="1"/>
</dbReference>
<reference evidence="2 3" key="1">
    <citation type="submission" date="2016-07" db="EMBL/GenBank/DDBJ databases">
        <title>Pervasive Adenine N6-methylation of Active Genes in Fungi.</title>
        <authorList>
            <consortium name="DOE Joint Genome Institute"/>
            <person name="Mondo S.J."/>
            <person name="Dannebaum R.O."/>
            <person name="Kuo R.C."/>
            <person name="Labutti K."/>
            <person name="Haridas S."/>
            <person name="Kuo A."/>
            <person name="Salamov A."/>
            <person name="Ahrendt S.R."/>
            <person name="Lipzen A."/>
            <person name="Sullivan W."/>
            <person name="Andreopoulos W.B."/>
            <person name="Clum A."/>
            <person name="Lindquist E."/>
            <person name="Daum C."/>
            <person name="Ramamoorthy G.K."/>
            <person name="Gryganskyi A."/>
            <person name="Culley D."/>
            <person name="Magnuson J.K."/>
            <person name="James T.Y."/>
            <person name="O'Malley M.A."/>
            <person name="Stajich J.E."/>
            <person name="Spatafora J.W."/>
            <person name="Visel A."/>
            <person name="Grigoriev I.V."/>
        </authorList>
    </citation>
    <scope>NUCLEOTIDE SEQUENCE [LARGE SCALE GENOMIC DNA]</scope>
    <source>
        <strain evidence="2 3">PL171</strain>
    </source>
</reference>
<dbReference type="EMBL" id="MCFL01000001">
    <property type="protein sequence ID" value="ORZ41278.1"/>
    <property type="molecule type" value="Genomic_DNA"/>
</dbReference>
<dbReference type="Gene3D" id="3.40.50.2000">
    <property type="entry name" value="Glycogen Phosphorylase B"/>
    <property type="match status" value="1"/>
</dbReference>
<keyword evidence="3" id="KW-1185">Reference proteome</keyword>
<evidence type="ECO:0000256" key="1">
    <source>
        <dbReference type="ARBA" id="ARBA00006047"/>
    </source>
</evidence>
<name>A0A1Y2I322_9FUNG</name>
<dbReference type="GO" id="GO:0005737">
    <property type="term" value="C:cytoplasm"/>
    <property type="evidence" value="ECO:0007669"/>
    <property type="project" value="TreeGrafter"/>
</dbReference>
<accession>A0A1Y2I322</accession>
<dbReference type="PANTHER" id="PTHR11468:SF3">
    <property type="entry name" value="GLYCOGEN PHOSPHORYLASE, LIVER FORM"/>
    <property type="match status" value="1"/>
</dbReference>
<dbReference type="InterPro" id="IPR000811">
    <property type="entry name" value="Glyco_trans_35"/>
</dbReference>
<dbReference type="STRING" id="765915.A0A1Y2I322"/>
<dbReference type="OrthoDB" id="9215500at2759"/>
<dbReference type="GO" id="GO:0005980">
    <property type="term" value="P:glycogen catabolic process"/>
    <property type="evidence" value="ECO:0007669"/>
    <property type="project" value="TreeGrafter"/>
</dbReference>
<dbReference type="GO" id="GO:0030170">
    <property type="term" value="F:pyridoxal phosphate binding"/>
    <property type="evidence" value="ECO:0007669"/>
    <property type="project" value="TreeGrafter"/>
</dbReference>
<feature type="non-terminal residue" evidence="2">
    <location>
        <position position="109"/>
    </location>
</feature>
<dbReference type="SUPFAM" id="SSF53756">
    <property type="entry name" value="UDP-Glycosyltransferase/glycogen phosphorylase"/>
    <property type="match status" value="1"/>
</dbReference>
<protein>
    <submittedName>
        <fullName evidence="2">Uncharacterized protein</fullName>
    </submittedName>
</protein>
<comment type="similarity">
    <text evidence="1">Belongs to the glycogen phosphorylase family.</text>
</comment>
<dbReference type="GO" id="GO:0008184">
    <property type="term" value="F:glycogen phosphorylase activity"/>
    <property type="evidence" value="ECO:0007669"/>
    <property type="project" value="InterPro"/>
</dbReference>
<proteinExistence type="inferred from homology"/>
<sequence>MSPMSLNNPRIKMQGRSEDDLHTQYNHKRNFTGPGRDQLARVKRDVVKLWQKLTAVDPQDLEHIQQSIIKHATSTLARTVFNMDNFAAYQATAHSVRDLLIERWNITQQ</sequence>
<gene>
    <name evidence="2" type="ORF">BCR44DRAFT_1481446</name>
</gene>
<organism evidence="2 3">
    <name type="scientific">Catenaria anguillulae PL171</name>
    <dbReference type="NCBI Taxonomy" id="765915"/>
    <lineage>
        <taxon>Eukaryota</taxon>
        <taxon>Fungi</taxon>
        <taxon>Fungi incertae sedis</taxon>
        <taxon>Blastocladiomycota</taxon>
        <taxon>Blastocladiomycetes</taxon>
        <taxon>Blastocladiales</taxon>
        <taxon>Catenariaceae</taxon>
        <taxon>Catenaria</taxon>
    </lineage>
</organism>
<comment type="caution">
    <text evidence="2">The sequence shown here is derived from an EMBL/GenBank/DDBJ whole genome shotgun (WGS) entry which is preliminary data.</text>
</comment>